<keyword evidence="3 6" id="KW-0812">Transmembrane</keyword>
<dbReference type="InterPro" id="IPR036259">
    <property type="entry name" value="MFS_trans_sf"/>
</dbReference>
<dbReference type="AlphaFoldDB" id="A0A4U0FAQ5"/>
<dbReference type="Gene3D" id="1.20.1250.20">
    <property type="entry name" value="MFS general substrate transporter like domains"/>
    <property type="match status" value="2"/>
</dbReference>
<comment type="caution">
    <text evidence="8">The sequence shown here is derived from an EMBL/GenBank/DDBJ whole genome shotgun (WGS) entry which is preliminary data.</text>
</comment>
<sequence>MERQNSSYRWVVLTCILLDYFLIVIQRTAPGLISDQLMADFHVTAAAIGVLASIQFLAYAGLQIPVGILSDRYGPNGFLIAGTLLDGFGTLLYSLAAHESILLIARLLVGIGDAAIWISVVLILGQWFRAKEFVKLIGLAGVSGSLGFLVATAPFSEWIAMAGWRAPFLTSGIVLILFGGLLYYVLIWNLKRQPLRESSNHSAVAANAKINRERDKVTVVLRRILANRQSWATFLCHFGLVGTYVGFIGSWAIPYGMHVYGMSRSGASGLVMAGLVGALVGGPLATWLAARFGLMKRLYTIFHVVVFLSWMVIYLWNGKPPVTIATVLFVLIGLGNGSSALTFAVVRDSFNIREVGVASGFANTGGFVSAILLPSLFGRVLDHFEGSGTITGYHQGFLIPVVFALFGLAGALLLREKMDNLEPEDGR</sequence>
<dbReference type="InterPro" id="IPR011701">
    <property type="entry name" value="MFS"/>
</dbReference>
<dbReference type="PANTHER" id="PTHR43826:SF3">
    <property type="entry name" value="GLUCOSE-6-PHOSPHATE EXCHANGER SLC37A4"/>
    <property type="match status" value="1"/>
</dbReference>
<dbReference type="Proteomes" id="UP000309673">
    <property type="component" value="Unassembled WGS sequence"/>
</dbReference>
<evidence type="ECO:0000256" key="4">
    <source>
        <dbReference type="ARBA" id="ARBA00022989"/>
    </source>
</evidence>
<feature type="transmembrane region" description="Helical" evidence="6">
    <location>
        <begin position="168"/>
        <end position="190"/>
    </location>
</feature>
<dbReference type="InterPro" id="IPR051337">
    <property type="entry name" value="OPA_Antiporter"/>
</dbReference>
<feature type="transmembrane region" description="Helical" evidence="6">
    <location>
        <begin position="298"/>
        <end position="316"/>
    </location>
</feature>
<feature type="transmembrane region" description="Helical" evidence="6">
    <location>
        <begin position="101"/>
        <end position="124"/>
    </location>
</feature>
<gene>
    <name evidence="8" type="ORF">E5161_11105</name>
</gene>
<feature type="transmembrane region" description="Helical" evidence="6">
    <location>
        <begin position="265"/>
        <end position="286"/>
    </location>
</feature>
<feature type="transmembrane region" description="Helical" evidence="6">
    <location>
        <begin position="41"/>
        <end position="62"/>
    </location>
</feature>
<dbReference type="GO" id="GO:0061513">
    <property type="term" value="F:glucose 6-phosphate:phosphate antiporter activity"/>
    <property type="evidence" value="ECO:0007669"/>
    <property type="project" value="TreeGrafter"/>
</dbReference>
<dbReference type="GO" id="GO:0035435">
    <property type="term" value="P:phosphate ion transmembrane transport"/>
    <property type="evidence" value="ECO:0007669"/>
    <property type="project" value="TreeGrafter"/>
</dbReference>
<keyword evidence="4 6" id="KW-1133">Transmembrane helix</keyword>
<dbReference type="PROSITE" id="PS50850">
    <property type="entry name" value="MFS"/>
    <property type="match status" value="1"/>
</dbReference>
<evidence type="ECO:0000256" key="3">
    <source>
        <dbReference type="ARBA" id="ARBA00022692"/>
    </source>
</evidence>
<evidence type="ECO:0000256" key="1">
    <source>
        <dbReference type="ARBA" id="ARBA00004651"/>
    </source>
</evidence>
<feature type="transmembrane region" description="Helical" evidence="6">
    <location>
        <begin position="136"/>
        <end position="156"/>
    </location>
</feature>
<feature type="transmembrane region" description="Helical" evidence="6">
    <location>
        <begin position="322"/>
        <end position="345"/>
    </location>
</feature>
<comment type="subcellular location">
    <subcellularLocation>
        <location evidence="1">Cell membrane</location>
        <topology evidence="1">Multi-pass membrane protein</topology>
    </subcellularLocation>
</comment>
<dbReference type="InterPro" id="IPR020846">
    <property type="entry name" value="MFS_dom"/>
</dbReference>
<proteinExistence type="predicted"/>
<dbReference type="Pfam" id="PF07690">
    <property type="entry name" value="MFS_1"/>
    <property type="match status" value="1"/>
</dbReference>
<reference evidence="8 9" key="1">
    <citation type="submission" date="2019-04" db="EMBL/GenBank/DDBJ databases">
        <title>Cohnella sp. nov., isolated from soil.</title>
        <authorList>
            <person name="Kim W."/>
        </authorList>
    </citation>
    <scope>NUCLEOTIDE SEQUENCE [LARGE SCALE GENOMIC DNA]</scope>
    <source>
        <strain evidence="8 9">CAU 1483</strain>
    </source>
</reference>
<feature type="domain" description="Major facilitator superfamily (MFS) profile" evidence="7">
    <location>
        <begin position="12"/>
        <end position="419"/>
    </location>
</feature>
<dbReference type="EMBL" id="SUPK01000005">
    <property type="protein sequence ID" value="TJY41750.1"/>
    <property type="molecule type" value="Genomic_DNA"/>
</dbReference>
<keyword evidence="2" id="KW-0813">Transport</keyword>
<feature type="transmembrane region" description="Helical" evidence="6">
    <location>
        <begin position="397"/>
        <end position="414"/>
    </location>
</feature>
<feature type="transmembrane region" description="Helical" evidence="6">
    <location>
        <begin position="357"/>
        <end position="377"/>
    </location>
</feature>
<protein>
    <submittedName>
        <fullName evidence="8">MFS transporter</fullName>
    </submittedName>
</protein>
<dbReference type="OrthoDB" id="9773404at2"/>
<feature type="transmembrane region" description="Helical" evidence="6">
    <location>
        <begin position="74"/>
        <end position="95"/>
    </location>
</feature>
<dbReference type="SUPFAM" id="SSF103473">
    <property type="entry name" value="MFS general substrate transporter"/>
    <property type="match status" value="1"/>
</dbReference>
<organism evidence="8 9">
    <name type="scientific">Cohnella pontilimi</name>
    <dbReference type="NCBI Taxonomy" id="2564100"/>
    <lineage>
        <taxon>Bacteria</taxon>
        <taxon>Bacillati</taxon>
        <taxon>Bacillota</taxon>
        <taxon>Bacilli</taxon>
        <taxon>Bacillales</taxon>
        <taxon>Paenibacillaceae</taxon>
        <taxon>Cohnella</taxon>
    </lineage>
</organism>
<name>A0A4U0FAQ5_9BACL</name>
<evidence type="ECO:0000313" key="8">
    <source>
        <dbReference type="EMBL" id="TJY41750.1"/>
    </source>
</evidence>
<evidence type="ECO:0000256" key="2">
    <source>
        <dbReference type="ARBA" id="ARBA00022448"/>
    </source>
</evidence>
<keyword evidence="5 6" id="KW-0472">Membrane</keyword>
<dbReference type="RefSeq" id="WP_136777885.1">
    <property type="nucleotide sequence ID" value="NZ_SUPK01000005.1"/>
</dbReference>
<evidence type="ECO:0000256" key="5">
    <source>
        <dbReference type="ARBA" id="ARBA00023136"/>
    </source>
</evidence>
<accession>A0A4U0FAQ5</accession>
<dbReference type="PANTHER" id="PTHR43826">
    <property type="entry name" value="GLUCOSE-6-PHOSPHATE EXCHANGER SLC37A4"/>
    <property type="match status" value="1"/>
</dbReference>
<evidence type="ECO:0000259" key="7">
    <source>
        <dbReference type="PROSITE" id="PS50850"/>
    </source>
</evidence>
<feature type="transmembrane region" description="Helical" evidence="6">
    <location>
        <begin position="231"/>
        <end position="253"/>
    </location>
</feature>
<dbReference type="GO" id="GO:0005886">
    <property type="term" value="C:plasma membrane"/>
    <property type="evidence" value="ECO:0007669"/>
    <property type="project" value="UniProtKB-SubCell"/>
</dbReference>
<evidence type="ECO:0000256" key="6">
    <source>
        <dbReference type="SAM" id="Phobius"/>
    </source>
</evidence>
<feature type="transmembrane region" description="Helical" evidence="6">
    <location>
        <begin position="7"/>
        <end position="29"/>
    </location>
</feature>
<keyword evidence="9" id="KW-1185">Reference proteome</keyword>
<evidence type="ECO:0000313" key="9">
    <source>
        <dbReference type="Proteomes" id="UP000309673"/>
    </source>
</evidence>